<dbReference type="EMBL" id="BNAQ01000003">
    <property type="protein sequence ID" value="GHH17163.1"/>
    <property type="molecule type" value="Genomic_DNA"/>
</dbReference>
<evidence type="ECO:0000256" key="1">
    <source>
        <dbReference type="SAM" id="MobiDB-lite"/>
    </source>
</evidence>
<reference evidence="4" key="1">
    <citation type="journal article" date="2019" name="Int. J. Syst. Evol. Microbiol.">
        <title>The Global Catalogue of Microorganisms (GCM) 10K type strain sequencing project: providing services to taxonomists for standard genome sequencing and annotation.</title>
        <authorList>
            <consortium name="The Broad Institute Genomics Platform"/>
            <consortium name="The Broad Institute Genome Sequencing Center for Infectious Disease"/>
            <person name="Wu L."/>
            <person name="Ma J."/>
        </authorList>
    </citation>
    <scope>NUCLEOTIDE SEQUENCE [LARGE SCALE GENOMIC DNA]</scope>
    <source>
        <strain evidence="4">CGMCC 1.8957</strain>
    </source>
</reference>
<feature type="region of interest" description="Disordered" evidence="1">
    <location>
        <begin position="238"/>
        <end position="266"/>
    </location>
</feature>
<evidence type="ECO:0008006" key="5">
    <source>
        <dbReference type="Google" id="ProtNLM"/>
    </source>
</evidence>
<dbReference type="PANTHER" id="PTHR38075">
    <property type="entry name" value="DUF4139 DOMAIN-CONTAINING PROTEIN"/>
    <property type="match status" value="1"/>
</dbReference>
<gene>
    <name evidence="3" type="ORF">GCM10008023_21380</name>
</gene>
<dbReference type="PANTHER" id="PTHR38075:SF1">
    <property type="entry name" value="DUF4139 DOMAIN-CONTAINING PROTEIN"/>
    <property type="match status" value="1"/>
</dbReference>
<feature type="chain" id="PRO_5045983777" description="DUF4139 domain-containing protein" evidence="2">
    <location>
        <begin position="19"/>
        <end position="471"/>
    </location>
</feature>
<dbReference type="RefSeq" id="WP_189676267.1">
    <property type="nucleotide sequence ID" value="NZ_BNAQ01000003.1"/>
</dbReference>
<name>A0ABQ3LKT4_9SPHN</name>
<keyword evidence="2" id="KW-0732">Signal</keyword>
<evidence type="ECO:0000313" key="4">
    <source>
        <dbReference type="Proteomes" id="UP000652430"/>
    </source>
</evidence>
<protein>
    <recommendedName>
        <fullName evidence="5">DUF4139 domain-containing protein</fullName>
    </recommendedName>
</protein>
<feature type="signal peptide" evidence="2">
    <location>
        <begin position="1"/>
        <end position="18"/>
    </location>
</feature>
<dbReference type="Proteomes" id="UP000652430">
    <property type="component" value="Unassembled WGS sequence"/>
</dbReference>
<evidence type="ECO:0000313" key="3">
    <source>
        <dbReference type="EMBL" id="GHH17163.1"/>
    </source>
</evidence>
<evidence type="ECO:0000256" key="2">
    <source>
        <dbReference type="SAM" id="SignalP"/>
    </source>
</evidence>
<comment type="caution">
    <text evidence="3">The sequence shown here is derived from an EMBL/GenBank/DDBJ whole genome shotgun (WGS) entry which is preliminary data.</text>
</comment>
<accession>A0ABQ3LKT4</accession>
<sequence length="471" mass="51059">MRIWLATTMLWAPALACAQTTALSQDEGARSGQGDVAVTIYNNDLALIQDTRQLALPRGRSRQDFADVSAAIRPETVTLKTTGASIVEQNFDYDLLSPQKLMDKAVGQTVTLVRTNPATGAETREEARVLANNGGTIVQIGSRIEVLDRSAGRVIFPTLPPNLRARPTLSVTLDSDAAGTRPATLSYLSRGLGWKADYVALFDEKAGKLDVQGWITLNNTSGTTFTAAKTLLVAGSVGSAEDDNGPRYSARPTTPRGNQPGTETANREQLGDFYLYPLAERTTIANAQTKQVSFLDVAGSPAAKAYFYRNPWLATQSEARSVDTVLTFSSSRDGGLGDALPAGIVRVYMRDARGAPQFIGESAIPHTPMGSRLALKTGEAFDVKMLPVVEKRERISADRWRTTMRYTLTNARATEAVVDVAQDGLDTWWHDTRVVTESQPSERVTADEAVWHVRVPANGTASVTATFDTRY</sequence>
<keyword evidence="4" id="KW-1185">Reference proteome</keyword>
<feature type="compositionally biased region" description="Polar residues" evidence="1">
    <location>
        <begin position="251"/>
        <end position="264"/>
    </location>
</feature>
<proteinExistence type="predicted"/>
<organism evidence="3 4">
    <name type="scientific">Sphingomonas glacialis</name>
    <dbReference type="NCBI Taxonomy" id="658225"/>
    <lineage>
        <taxon>Bacteria</taxon>
        <taxon>Pseudomonadati</taxon>
        <taxon>Pseudomonadota</taxon>
        <taxon>Alphaproteobacteria</taxon>
        <taxon>Sphingomonadales</taxon>
        <taxon>Sphingomonadaceae</taxon>
        <taxon>Sphingomonas</taxon>
    </lineage>
</organism>